<name>A0A9W8YVS1_9PEZI</name>
<feature type="transmembrane region" description="Helical" evidence="4">
    <location>
        <begin position="434"/>
        <end position="459"/>
    </location>
</feature>
<evidence type="ECO:0000256" key="3">
    <source>
        <dbReference type="SAM" id="MobiDB-lite"/>
    </source>
</evidence>
<comment type="similarity">
    <text evidence="2">Belongs to the major facilitator superfamily. Monocarboxylate porter (TC 2.A.1.13) family.</text>
</comment>
<feature type="region of interest" description="Disordered" evidence="3">
    <location>
        <begin position="1"/>
        <end position="70"/>
    </location>
</feature>
<dbReference type="PANTHER" id="PTHR11360">
    <property type="entry name" value="MONOCARBOXYLATE TRANSPORTER"/>
    <property type="match status" value="1"/>
</dbReference>
<feature type="transmembrane region" description="Helical" evidence="4">
    <location>
        <begin position="347"/>
        <end position="365"/>
    </location>
</feature>
<protein>
    <recommendedName>
        <fullName evidence="5">Major facilitator superfamily (MFS) profile domain-containing protein</fullName>
    </recommendedName>
</protein>
<gene>
    <name evidence="6" type="ORF">N0V93_002969</name>
</gene>
<accession>A0A9W8YVS1</accession>
<feature type="transmembrane region" description="Helical" evidence="4">
    <location>
        <begin position="207"/>
        <end position="227"/>
    </location>
</feature>
<keyword evidence="4" id="KW-0812">Transmembrane</keyword>
<evidence type="ECO:0000259" key="5">
    <source>
        <dbReference type="PROSITE" id="PS50850"/>
    </source>
</evidence>
<dbReference type="Pfam" id="PF07690">
    <property type="entry name" value="MFS_1"/>
    <property type="match status" value="1"/>
</dbReference>
<feature type="domain" description="Major facilitator superfamily (MFS) profile" evidence="5">
    <location>
        <begin position="79"/>
        <end position="461"/>
    </location>
</feature>
<dbReference type="CDD" id="cd17352">
    <property type="entry name" value="MFS_MCT_SLC16"/>
    <property type="match status" value="1"/>
</dbReference>
<feature type="transmembrane region" description="Helical" evidence="4">
    <location>
        <begin position="88"/>
        <end position="108"/>
    </location>
</feature>
<feature type="transmembrane region" description="Helical" evidence="4">
    <location>
        <begin position="175"/>
        <end position="195"/>
    </location>
</feature>
<feature type="transmembrane region" description="Helical" evidence="4">
    <location>
        <begin position="239"/>
        <end position="259"/>
    </location>
</feature>
<proteinExistence type="inferred from homology"/>
<dbReference type="EMBL" id="JAPEVB010000002">
    <property type="protein sequence ID" value="KAJ4393754.1"/>
    <property type="molecule type" value="Genomic_DNA"/>
</dbReference>
<dbReference type="SUPFAM" id="SSF103473">
    <property type="entry name" value="MFS general substrate transporter"/>
    <property type="match status" value="1"/>
</dbReference>
<dbReference type="InterPro" id="IPR036259">
    <property type="entry name" value="MFS_trans_sf"/>
</dbReference>
<organism evidence="6 7">
    <name type="scientific">Gnomoniopsis smithogilvyi</name>
    <dbReference type="NCBI Taxonomy" id="1191159"/>
    <lineage>
        <taxon>Eukaryota</taxon>
        <taxon>Fungi</taxon>
        <taxon>Dikarya</taxon>
        <taxon>Ascomycota</taxon>
        <taxon>Pezizomycotina</taxon>
        <taxon>Sordariomycetes</taxon>
        <taxon>Sordariomycetidae</taxon>
        <taxon>Diaporthales</taxon>
        <taxon>Gnomoniaceae</taxon>
        <taxon>Gnomoniopsis</taxon>
    </lineage>
</organism>
<dbReference type="PANTHER" id="PTHR11360:SF234">
    <property type="entry name" value="MFS-TYPE TRANSPORTER DBAD-RELATED"/>
    <property type="match status" value="1"/>
</dbReference>
<feature type="compositionally biased region" description="Basic and acidic residues" evidence="3">
    <location>
        <begin position="7"/>
        <end position="21"/>
    </location>
</feature>
<feature type="transmembrane region" description="Helical" evidence="4">
    <location>
        <begin position="371"/>
        <end position="395"/>
    </location>
</feature>
<dbReference type="Proteomes" id="UP001140453">
    <property type="component" value="Unassembled WGS sequence"/>
</dbReference>
<keyword evidence="4" id="KW-1133">Transmembrane helix</keyword>
<sequence>MDSEYTTAEKHFDVKEIHATDVSEEGEDTTAAPSVTAGEDPESSLHVPRGVQDKNVEASEPTTAALPSGMPTPPNGGLAAWLQVLGGFFVYFNTWGLIITFGVFQTYYEGHLLGRYSPSSISWIGTVQAFLLIEVGIFSGPLYDQGHLRYLLLVGAVLIAFGLMMASLATEFYSIFLSLGVCSGLGMGLLFFPAISAISTYFTTRRGMANGIAAAGSAVGAIIYPIVLRQLISQVSFPWAVRTVGFLVFATNLIPLLVMKPLFLPQGKRTLDKAIFKDRVYIFFSLSNIIGWLGVQIPLFYAASFGVATIGLEETTAFYLLAILGAGSLPGRLLAPLLGDFLGPLNIYPLFMLLAGILALVWIRVTTYGGLVVVALLYGFAYGGIVSLPPPAVAAMTRDVRQLGTRIGLAFSCAGISVLVGPPIAGAFESGEGGFTGLFAFAGTMMLAGSVCLAGVAWFNKRERATEIKGEQ</sequence>
<keyword evidence="7" id="KW-1185">Reference proteome</keyword>
<reference evidence="6" key="1">
    <citation type="submission" date="2022-10" db="EMBL/GenBank/DDBJ databases">
        <title>Tapping the CABI collections for fungal endophytes: first genome assemblies for Collariella, Neodidymelliopsis, Ascochyta clinopodiicola, Didymella pomorum, Didymosphaeria variabile, Neocosmospora piperis and Neocucurbitaria cava.</title>
        <authorList>
            <person name="Hill R."/>
        </authorList>
    </citation>
    <scope>NUCLEOTIDE SEQUENCE</scope>
    <source>
        <strain evidence="6">IMI 355082</strain>
    </source>
</reference>
<dbReference type="GO" id="GO:0022857">
    <property type="term" value="F:transmembrane transporter activity"/>
    <property type="evidence" value="ECO:0007669"/>
    <property type="project" value="InterPro"/>
</dbReference>
<feature type="transmembrane region" description="Helical" evidence="4">
    <location>
        <begin position="316"/>
        <end position="335"/>
    </location>
</feature>
<dbReference type="Gene3D" id="1.20.1250.20">
    <property type="entry name" value="MFS general substrate transporter like domains"/>
    <property type="match status" value="2"/>
</dbReference>
<evidence type="ECO:0000256" key="1">
    <source>
        <dbReference type="ARBA" id="ARBA00004141"/>
    </source>
</evidence>
<comment type="subcellular location">
    <subcellularLocation>
        <location evidence="1">Membrane</location>
        <topology evidence="1">Multi-pass membrane protein</topology>
    </subcellularLocation>
</comment>
<evidence type="ECO:0000256" key="2">
    <source>
        <dbReference type="ARBA" id="ARBA00006727"/>
    </source>
</evidence>
<comment type="caution">
    <text evidence="6">The sequence shown here is derived from an EMBL/GenBank/DDBJ whole genome shotgun (WGS) entry which is preliminary data.</text>
</comment>
<dbReference type="AlphaFoldDB" id="A0A9W8YVS1"/>
<dbReference type="OrthoDB" id="6509908at2759"/>
<feature type="transmembrane region" description="Helical" evidence="4">
    <location>
        <begin position="280"/>
        <end position="304"/>
    </location>
</feature>
<dbReference type="InterPro" id="IPR011701">
    <property type="entry name" value="MFS"/>
</dbReference>
<feature type="transmembrane region" description="Helical" evidence="4">
    <location>
        <begin position="407"/>
        <end position="428"/>
    </location>
</feature>
<dbReference type="PROSITE" id="PS50850">
    <property type="entry name" value="MFS"/>
    <property type="match status" value="1"/>
</dbReference>
<evidence type="ECO:0000313" key="6">
    <source>
        <dbReference type="EMBL" id="KAJ4393754.1"/>
    </source>
</evidence>
<dbReference type="InterPro" id="IPR020846">
    <property type="entry name" value="MFS_dom"/>
</dbReference>
<dbReference type="GO" id="GO:0016020">
    <property type="term" value="C:membrane"/>
    <property type="evidence" value="ECO:0007669"/>
    <property type="project" value="UniProtKB-SubCell"/>
</dbReference>
<feature type="transmembrane region" description="Helical" evidence="4">
    <location>
        <begin position="120"/>
        <end position="138"/>
    </location>
</feature>
<evidence type="ECO:0000313" key="7">
    <source>
        <dbReference type="Proteomes" id="UP001140453"/>
    </source>
</evidence>
<feature type="transmembrane region" description="Helical" evidence="4">
    <location>
        <begin position="150"/>
        <end position="169"/>
    </location>
</feature>
<evidence type="ECO:0000256" key="4">
    <source>
        <dbReference type="SAM" id="Phobius"/>
    </source>
</evidence>
<keyword evidence="4" id="KW-0472">Membrane</keyword>
<dbReference type="InterPro" id="IPR050327">
    <property type="entry name" value="Proton-linked_MCT"/>
</dbReference>